<evidence type="ECO:0000256" key="5">
    <source>
        <dbReference type="ARBA" id="ARBA00023136"/>
    </source>
</evidence>
<dbReference type="GO" id="GO:0005783">
    <property type="term" value="C:endoplasmic reticulum"/>
    <property type="evidence" value="ECO:0007669"/>
    <property type="project" value="TreeGrafter"/>
</dbReference>
<dbReference type="EMBL" id="VSRR010000206">
    <property type="protein sequence ID" value="MPC12258.1"/>
    <property type="molecule type" value="Genomic_DNA"/>
</dbReference>
<protein>
    <recommendedName>
        <fullName evidence="8">Palmitoyltransferase</fullName>
        <ecNumber evidence="8">2.3.1.225</ecNumber>
    </recommendedName>
</protein>
<evidence type="ECO:0000256" key="6">
    <source>
        <dbReference type="ARBA" id="ARBA00023315"/>
    </source>
</evidence>
<proteinExistence type="inferred from homology"/>
<evidence type="ECO:0000259" key="9">
    <source>
        <dbReference type="Pfam" id="PF01529"/>
    </source>
</evidence>
<dbReference type="PROSITE" id="PS50216">
    <property type="entry name" value="DHHC"/>
    <property type="match status" value="1"/>
</dbReference>
<comment type="domain">
    <text evidence="8">The DHHC domain is required for palmitoyltransferase activity.</text>
</comment>
<reference evidence="10 11" key="1">
    <citation type="submission" date="2019-05" db="EMBL/GenBank/DDBJ databases">
        <title>Another draft genome of Portunus trituberculatus and its Hox gene families provides insights of decapod evolution.</title>
        <authorList>
            <person name="Jeong J.-H."/>
            <person name="Song I."/>
            <person name="Kim S."/>
            <person name="Choi T."/>
            <person name="Kim D."/>
            <person name="Ryu S."/>
            <person name="Kim W."/>
        </authorList>
    </citation>
    <scope>NUCLEOTIDE SEQUENCE [LARGE SCALE GENOMIC DNA]</scope>
    <source>
        <tissue evidence="10">Muscle</tissue>
    </source>
</reference>
<feature type="transmembrane region" description="Helical" evidence="8">
    <location>
        <begin position="94"/>
        <end position="114"/>
    </location>
</feature>
<dbReference type="GO" id="GO:0006612">
    <property type="term" value="P:protein targeting to membrane"/>
    <property type="evidence" value="ECO:0007669"/>
    <property type="project" value="TreeGrafter"/>
</dbReference>
<evidence type="ECO:0000313" key="11">
    <source>
        <dbReference type="Proteomes" id="UP000324222"/>
    </source>
</evidence>
<comment type="caution">
    <text evidence="10">The sequence shown here is derived from an EMBL/GenBank/DDBJ whole genome shotgun (WGS) entry which is preliminary data.</text>
</comment>
<dbReference type="GO" id="GO:0019706">
    <property type="term" value="F:protein-cysteine S-palmitoyltransferase activity"/>
    <property type="evidence" value="ECO:0007669"/>
    <property type="project" value="UniProtKB-EC"/>
</dbReference>
<dbReference type="Pfam" id="PF01529">
    <property type="entry name" value="DHHC"/>
    <property type="match status" value="1"/>
</dbReference>
<comment type="subcellular location">
    <subcellularLocation>
        <location evidence="1">Membrane</location>
        <topology evidence="1">Multi-pass membrane protein</topology>
    </subcellularLocation>
</comment>
<evidence type="ECO:0000256" key="7">
    <source>
        <dbReference type="ARBA" id="ARBA00038298"/>
    </source>
</evidence>
<dbReference type="InterPro" id="IPR001594">
    <property type="entry name" value="Palmitoyltrfase_DHHC"/>
</dbReference>
<dbReference type="PANTHER" id="PTHR22883:SF23">
    <property type="entry name" value="PALMITOYLTRANSFERASE ZDHHC6"/>
    <property type="match status" value="1"/>
</dbReference>
<organism evidence="10 11">
    <name type="scientific">Portunus trituberculatus</name>
    <name type="common">Swimming crab</name>
    <name type="synonym">Neptunus trituberculatus</name>
    <dbReference type="NCBI Taxonomy" id="210409"/>
    <lineage>
        <taxon>Eukaryota</taxon>
        <taxon>Metazoa</taxon>
        <taxon>Ecdysozoa</taxon>
        <taxon>Arthropoda</taxon>
        <taxon>Crustacea</taxon>
        <taxon>Multicrustacea</taxon>
        <taxon>Malacostraca</taxon>
        <taxon>Eumalacostraca</taxon>
        <taxon>Eucarida</taxon>
        <taxon>Decapoda</taxon>
        <taxon>Pleocyemata</taxon>
        <taxon>Brachyura</taxon>
        <taxon>Eubrachyura</taxon>
        <taxon>Portunoidea</taxon>
        <taxon>Portunidae</taxon>
        <taxon>Portuninae</taxon>
        <taxon>Portunus</taxon>
    </lineage>
</organism>
<comment type="catalytic activity">
    <reaction evidence="8">
        <text>L-cysteinyl-[protein] + hexadecanoyl-CoA = S-hexadecanoyl-L-cysteinyl-[protein] + CoA</text>
        <dbReference type="Rhea" id="RHEA:36683"/>
        <dbReference type="Rhea" id="RHEA-COMP:10131"/>
        <dbReference type="Rhea" id="RHEA-COMP:11032"/>
        <dbReference type="ChEBI" id="CHEBI:29950"/>
        <dbReference type="ChEBI" id="CHEBI:57287"/>
        <dbReference type="ChEBI" id="CHEBI:57379"/>
        <dbReference type="ChEBI" id="CHEBI:74151"/>
        <dbReference type="EC" id="2.3.1.225"/>
    </reaction>
</comment>
<feature type="transmembrane region" description="Helical" evidence="8">
    <location>
        <begin position="134"/>
        <end position="153"/>
    </location>
</feature>
<gene>
    <name evidence="10" type="primary">ZDHHC24</name>
    <name evidence="10" type="ORF">E2C01_004940</name>
</gene>
<keyword evidence="6 8" id="KW-0012">Acyltransferase</keyword>
<dbReference type="InterPro" id="IPR039859">
    <property type="entry name" value="PFA4/ZDH16/20/ERF2-like"/>
</dbReference>
<evidence type="ECO:0000256" key="4">
    <source>
        <dbReference type="ARBA" id="ARBA00022989"/>
    </source>
</evidence>
<evidence type="ECO:0000256" key="1">
    <source>
        <dbReference type="ARBA" id="ARBA00004141"/>
    </source>
</evidence>
<evidence type="ECO:0000256" key="8">
    <source>
        <dbReference type="RuleBase" id="RU079119"/>
    </source>
</evidence>
<evidence type="ECO:0000256" key="2">
    <source>
        <dbReference type="ARBA" id="ARBA00022679"/>
    </source>
</evidence>
<evidence type="ECO:0000256" key="3">
    <source>
        <dbReference type="ARBA" id="ARBA00022692"/>
    </source>
</evidence>
<accession>A0A5B7CSY7</accession>
<feature type="transmembrane region" description="Helical" evidence="8">
    <location>
        <begin position="252"/>
        <end position="272"/>
    </location>
</feature>
<sequence length="288" mass="33236">MAVMGDGRAQPTFLLCPVLARRENHIITQSTSYKLADDDKQHVDNAPRSRLTMFTDSGSVSVEMLRQYDTLSSQAATRWENTARPPPHPLRCIMWLNWGFMQFLPPVIAIFFLVDLHKTAIPRIYNESAFPVQVLLWVSMTVTSFCFYASSWIPPGRVSEREQGGRRAPNTWRACKLCRHDVPPIARHCQVCRMCIWERDHHCFFIGNCVGRDNINAFNLLCILTAACGFLYLAVVMGGAMLRERELQHADWILGFICLSLLLGCTHMYLYVRNRRTRMVQRFPIFFE</sequence>
<feature type="domain" description="Palmitoyltransferase DHHC" evidence="9">
    <location>
        <begin position="171"/>
        <end position="261"/>
    </location>
</feature>
<dbReference type="Proteomes" id="UP000324222">
    <property type="component" value="Unassembled WGS sequence"/>
</dbReference>
<name>A0A5B7CSY7_PORTR</name>
<dbReference type="OrthoDB" id="302728at2759"/>
<dbReference type="GO" id="GO:0005794">
    <property type="term" value="C:Golgi apparatus"/>
    <property type="evidence" value="ECO:0007669"/>
    <property type="project" value="TreeGrafter"/>
</dbReference>
<feature type="transmembrane region" description="Helical" evidence="8">
    <location>
        <begin position="218"/>
        <end position="240"/>
    </location>
</feature>
<comment type="similarity">
    <text evidence="7">Belongs to the DHHC palmitoyltransferase family. PFA5 subfamily.</text>
</comment>
<dbReference type="PANTHER" id="PTHR22883">
    <property type="entry name" value="ZINC FINGER DHHC DOMAIN CONTAINING PROTEIN"/>
    <property type="match status" value="1"/>
</dbReference>
<keyword evidence="4 8" id="KW-1133">Transmembrane helix</keyword>
<keyword evidence="11" id="KW-1185">Reference proteome</keyword>
<keyword evidence="5 8" id="KW-0472">Membrane</keyword>
<keyword evidence="2 8" id="KW-0808">Transferase</keyword>
<evidence type="ECO:0000313" key="10">
    <source>
        <dbReference type="EMBL" id="MPC12258.1"/>
    </source>
</evidence>
<dbReference type="GO" id="GO:0016020">
    <property type="term" value="C:membrane"/>
    <property type="evidence" value="ECO:0007669"/>
    <property type="project" value="UniProtKB-SubCell"/>
</dbReference>
<dbReference type="EC" id="2.3.1.225" evidence="8"/>
<dbReference type="AlphaFoldDB" id="A0A5B7CSY7"/>
<keyword evidence="3 8" id="KW-0812">Transmembrane</keyword>